<dbReference type="PANTHER" id="PTHR43222">
    <property type="entry name" value="NUDIX HYDROLASE 23"/>
    <property type="match status" value="1"/>
</dbReference>
<dbReference type="EMBL" id="JAXBLV010000211">
    <property type="protein sequence ID" value="MDY3562283.1"/>
    <property type="molecule type" value="Genomic_DNA"/>
</dbReference>
<evidence type="ECO:0000256" key="2">
    <source>
        <dbReference type="ARBA" id="ARBA00022801"/>
    </source>
</evidence>
<protein>
    <submittedName>
        <fullName evidence="6">NUDIX domain-containing protein</fullName>
    </submittedName>
</protein>
<evidence type="ECO:0000256" key="4">
    <source>
        <dbReference type="RuleBase" id="RU003476"/>
    </source>
</evidence>
<comment type="cofactor">
    <cofactor evidence="1">
        <name>Mg(2+)</name>
        <dbReference type="ChEBI" id="CHEBI:18420"/>
    </cofactor>
</comment>
<dbReference type="InterPro" id="IPR020084">
    <property type="entry name" value="NUDIX_hydrolase_CS"/>
</dbReference>
<comment type="caution">
    <text evidence="6">The sequence shown here is derived from an EMBL/GenBank/DDBJ whole genome shotgun (WGS) entry which is preliminary data.</text>
</comment>
<reference evidence="7" key="1">
    <citation type="journal article" date="2023" name="Mar. Drugs">
        <title>Gemmata algarum, a Novel Planctomycete Isolated from an Algal Mat, Displays Antimicrobial Activity.</title>
        <authorList>
            <person name="Kumar G."/>
            <person name="Kallscheuer N."/>
            <person name="Kashif M."/>
            <person name="Ahamad S."/>
            <person name="Jagadeeshwari U."/>
            <person name="Pannikurungottu S."/>
            <person name="Haufschild T."/>
            <person name="Kabuu M."/>
            <person name="Sasikala C."/>
            <person name="Jogler C."/>
            <person name="Ramana C."/>
        </authorList>
    </citation>
    <scope>NUCLEOTIDE SEQUENCE [LARGE SCALE GENOMIC DNA]</scope>
    <source>
        <strain evidence="7">JC673</strain>
    </source>
</reference>
<dbReference type="SUPFAM" id="SSF55811">
    <property type="entry name" value="Nudix"/>
    <property type="match status" value="1"/>
</dbReference>
<keyword evidence="2 4" id="KW-0378">Hydrolase</keyword>
<accession>A0ABU5F568</accession>
<gene>
    <name evidence="6" type="ORF">R5W23_003745</name>
</gene>
<evidence type="ECO:0000259" key="5">
    <source>
        <dbReference type="PROSITE" id="PS51462"/>
    </source>
</evidence>
<dbReference type="PROSITE" id="PS51462">
    <property type="entry name" value="NUDIX"/>
    <property type="match status" value="1"/>
</dbReference>
<dbReference type="PROSITE" id="PS00893">
    <property type="entry name" value="NUDIX_BOX"/>
    <property type="match status" value="1"/>
</dbReference>
<keyword evidence="3" id="KW-0460">Magnesium</keyword>
<dbReference type="PRINTS" id="PR00502">
    <property type="entry name" value="NUDIXFAMILY"/>
</dbReference>
<evidence type="ECO:0000256" key="3">
    <source>
        <dbReference type="ARBA" id="ARBA00022842"/>
    </source>
</evidence>
<sequence>MKPNTHCGFCGAAFAPDQPWPRTCAGCAHTSYRNPIPVAVCLLPIDDGLLCVRRAIPPEVGGLALPGGYIDFAETWQQAAARELFEETGVRVDPAEIEHVRTLSSDRGDGVLLVFGRAQPRPAGALKGFTPTPETSELVVIREATDLAFPLHTQVVAEFFTR</sequence>
<comment type="similarity">
    <text evidence="4">Belongs to the Nudix hydrolase family.</text>
</comment>
<dbReference type="PANTHER" id="PTHR43222:SF12">
    <property type="entry name" value="NUDIX HYDROLASE"/>
    <property type="match status" value="1"/>
</dbReference>
<dbReference type="RefSeq" id="WP_320688602.1">
    <property type="nucleotide sequence ID" value="NZ_JAXBLV010000211.1"/>
</dbReference>
<dbReference type="Proteomes" id="UP001272242">
    <property type="component" value="Unassembled WGS sequence"/>
</dbReference>
<organism evidence="6 7">
    <name type="scientific">Gemmata algarum</name>
    <dbReference type="NCBI Taxonomy" id="2975278"/>
    <lineage>
        <taxon>Bacteria</taxon>
        <taxon>Pseudomonadati</taxon>
        <taxon>Planctomycetota</taxon>
        <taxon>Planctomycetia</taxon>
        <taxon>Gemmatales</taxon>
        <taxon>Gemmataceae</taxon>
        <taxon>Gemmata</taxon>
    </lineage>
</organism>
<feature type="domain" description="Nudix hydrolase" evidence="5">
    <location>
        <begin position="34"/>
        <end position="162"/>
    </location>
</feature>
<proteinExistence type="inferred from homology"/>
<dbReference type="Gene3D" id="3.90.79.10">
    <property type="entry name" value="Nucleoside Triphosphate Pyrophosphohydrolase"/>
    <property type="match status" value="1"/>
</dbReference>
<dbReference type="InterPro" id="IPR020476">
    <property type="entry name" value="Nudix_hydrolase"/>
</dbReference>
<dbReference type="InterPro" id="IPR000086">
    <property type="entry name" value="NUDIX_hydrolase_dom"/>
</dbReference>
<evidence type="ECO:0000256" key="1">
    <source>
        <dbReference type="ARBA" id="ARBA00001946"/>
    </source>
</evidence>
<evidence type="ECO:0000313" key="6">
    <source>
        <dbReference type="EMBL" id="MDY3562283.1"/>
    </source>
</evidence>
<evidence type="ECO:0000313" key="7">
    <source>
        <dbReference type="Proteomes" id="UP001272242"/>
    </source>
</evidence>
<name>A0ABU5F568_9BACT</name>
<dbReference type="Pfam" id="PF00293">
    <property type="entry name" value="NUDIX"/>
    <property type="match status" value="1"/>
</dbReference>
<dbReference type="InterPro" id="IPR015797">
    <property type="entry name" value="NUDIX_hydrolase-like_dom_sf"/>
</dbReference>
<keyword evidence="7" id="KW-1185">Reference proteome</keyword>